<dbReference type="InterPro" id="IPR013805">
    <property type="entry name" value="GrpE_CC"/>
</dbReference>
<dbReference type="GO" id="GO:0042803">
    <property type="term" value="F:protein homodimerization activity"/>
    <property type="evidence" value="ECO:0007669"/>
    <property type="project" value="InterPro"/>
</dbReference>
<dbReference type="CDD" id="cd00446">
    <property type="entry name" value="GrpE"/>
    <property type="match status" value="1"/>
</dbReference>
<proteinExistence type="inferred from homology"/>
<gene>
    <name evidence="3 7" type="primary">grpE</name>
    <name evidence="7" type="ORF">E2B99_09270</name>
</gene>
<dbReference type="SUPFAM" id="SSF51064">
    <property type="entry name" value="Head domain of nucleotide exchange factor GrpE"/>
    <property type="match status" value="1"/>
</dbReference>
<protein>
    <recommendedName>
        <fullName evidence="3 4">Protein GrpE</fullName>
    </recommendedName>
    <alternativeName>
        <fullName evidence="3">HSP-70 cofactor</fullName>
    </alternativeName>
</protein>
<dbReference type="Pfam" id="PF01025">
    <property type="entry name" value="GrpE"/>
    <property type="match status" value="1"/>
</dbReference>
<comment type="subunit">
    <text evidence="3">Homodimer.</text>
</comment>
<dbReference type="GO" id="GO:0005829">
    <property type="term" value="C:cytosol"/>
    <property type="evidence" value="ECO:0007669"/>
    <property type="project" value="TreeGrafter"/>
</dbReference>
<comment type="function">
    <text evidence="3 4">Participates actively in the response to hyperosmotic and heat shock by preventing the aggregation of stress-denatured proteins, in association with DnaK and GrpE. It is the nucleotide exchange factor for DnaK and may function as a thermosensor. Unfolded proteins bind initially to DnaJ; upon interaction with the DnaJ-bound protein, DnaK hydrolyzes its bound ATP, resulting in the formation of a stable complex. GrpE releases ADP from DnaK; ATP binding to DnaK triggers the release of the substrate protein, thus completing the reaction cycle. Several rounds of ATP-dependent interactions between DnaJ, DnaK and GrpE are required for fully efficient folding.</text>
</comment>
<dbReference type="NCBIfam" id="NF010748">
    <property type="entry name" value="PRK14150.1"/>
    <property type="match status" value="1"/>
</dbReference>
<dbReference type="EMBL" id="SNTY01000036">
    <property type="protein sequence ID" value="TEU25548.1"/>
    <property type="molecule type" value="Genomic_DNA"/>
</dbReference>
<feature type="compositionally biased region" description="Polar residues" evidence="6">
    <location>
        <begin position="1"/>
        <end position="21"/>
    </location>
</feature>
<dbReference type="InterPro" id="IPR000740">
    <property type="entry name" value="GrpE"/>
</dbReference>
<dbReference type="PANTHER" id="PTHR21237">
    <property type="entry name" value="GRPE PROTEIN"/>
    <property type="match status" value="1"/>
</dbReference>
<dbReference type="STRING" id="1120977.GCA_000619845_03028"/>
<dbReference type="PROSITE" id="PS01071">
    <property type="entry name" value="GRPE"/>
    <property type="match status" value="1"/>
</dbReference>
<comment type="subcellular location">
    <subcellularLocation>
        <location evidence="3">Cytoplasm</location>
    </subcellularLocation>
</comment>
<dbReference type="GO" id="GO:0051087">
    <property type="term" value="F:protein-folding chaperone binding"/>
    <property type="evidence" value="ECO:0007669"/>
    <property type="project" value="InterPro"/>
</dbReference>
<evidence type="ECO:0000256" key="5">
    <source>
        <dbReference type="RuleBase" id="RU004478"/>
    </source>
</evidence>
<evidence type="ECO:0000256" key="6">
    <source>
        <dbReference type="SAM" id="MobiDB-lite"/>
    </source>
</evidence>
<comment type="similarity">
    <text evidence="1 3 5">Belongs to the GrpE family.</text>
</comment>
<dbReference type="AlphaFoldDB" id="A0A4Y7XB00"/>
<accession>A0A4Y7XB00</accession>
<dbReference type="Gene3D" id="3.90.20.20">
    <property type="match status" value="1"/>
</dbReference>
<organism evidence="7 8">
    <name type="scientific">Alkanindiges illinoisensis</name>
    <dbReference type="NCBI Taxonomy" id="197183"/>
    <lineage>
        <taxon>Bacteria</taxon>
        <taxon>Pseudomonadati</taxon>
        <taxon>Pseudomonadota</taxon>
        <taxon>Gammaproteobacteria</taxon>
        <taxon>Moraxellales</taxon>
        <taxon>Moraxellaceae</taxon>
        <taxon>Alkanindiges</taxon>
    </lineage>
</organism>
<keyword evidence="3" id="KW-0963">Cytoplasm</keyword>
<dbReference type="PANTHER" id="PTHR21237:SF23">
    <property type="entry name" value="GRPE PROTEIN HOMOLOG, MITOCHONDRIAL"/>
    <property type="match status" value="1"/>
</dbReference>
<dbReference type="Gene3D" id="2.30.22.10">
    <property type="entry name" value="Head domain of nucleotide exchange factor GrpE"/>
    <property type="match status" value="1"/>
</dbReference>
<evidence type="ECO:0000256" key="1">
    <source>
        <dbReference type="ARBA" id="ARBA00009054"/>
    </source>
</evidence>
<comment type="caution">
    <text evidence="7">The sequence shown here is derived from an EMBL/GenBank/DDBJ whole genome shotgun (WGS) entry which is preliminary data.</text>
</comment>
<dbReference type="InterPro" id="IPR009012">
    <property type="entry name" value="GrpE_head"/>
</dbReference>
<dbReference type="RefSeq" id="WP_134244698.1">
    <property type="nucleotide sequence ID" value="NZ_SNTY01000036.1"/>
</dbReference>
<evidence type="ECO:0000256" key="4">
    <source>
        <dbReference type="RuleBase" id="RU000639"/>
    </source>
</evidence>
<dbReference type="HAMAP" id="MF_01151">
    <property type="entry name" value="GrpE"/>
    <property type="match status" value="1"/>
</dbReference>
<evidence type="ECO:0000256" key="3">
    <source>
        <dbReference type="HAMAP-Rule" id="MF_01151"/>
    </source>
</evidence>
<sequence length="192" mass="20689">MSSQDNSIPENGTNNNAQIDPQDQIKNDSDFVPSATPVDDNDNNASPEDLQARIAELEAEITDVKARANADMYNFQKRVERETDNAKKYALEKFAGSLLDVVDNLERALTAAGNDENPVIEGVRLTHKSLLGALEKHGISVVDPAGQPFNAELHQAVGIDPNTPAGQVANVLQKGYSLSGRLLRPAMVTVGQ</sequence>
<keyword evidence="8" id="KW-1185">Reference proteome</keyword>
<evidence type="ECO:0000313" key="8">
    <source>
        <dbReference type="Proteomes" id="UP000297834"/>
    </source>
</evidence>
<dbReference type="GO" id="GO:0051082">
    <property type="term" value="F:unfolded protein binding"/>
    <property type="evidence" value="ECO:0007669"/>
    <property type="project" value="TreeGrafter"/>
</dbReference>
<dbReference type="GO" id="GO:0000774">
    <property type="term" value="F:adenyl-nucleotide exchange factor activity"/>
    <property type="evidence" value="ECO:0007669"/>
    <property type="project" value="InterPro"/>
</dbReference>
<evidence type="ECO:0000313" key="7">
    <source>
        <dbReference type="EMBL" id="TEU25548.1"/>
    </source>
</evidence>
<dbReference type="SUPFAM" id="SSF58014">
    <property type="entry name" value="Coiled-coil domain of nucleotide exchange factor GrpE"/>
    <property type="match status" value="1"/>
</dbReference>
<evidence type="ECO:0000256" key="2">
    <source>
        <dbReference type="ARBA" id="ARBA00023186"/>
    </source>
</evidence>
<dbReference type="Proteomes" id="UP000297834">
    <property type="component" value="Unassembled WGS sequence"/>
</dbReference>
<dbReference type="PRINTS" id="PR00773">
    <property type="entry name" value="GRPEPROTEIN"/>
</dbReference>
<feature type="region of interest" description="Disordered" evidence="6">
    <location>
        <begin position="1"/>
        <end position="49"/>
    </location>
</feature>
<dbReference type="OrthoDB" id="9789811at2"/>
<keyword evidence="3 4" id="KW-0346">Stress response</keyword>
<keyword evidence="2 3" id="KW-0143">Chaperone</keyword>
<dbReference type="GO" id="GO:0006457">
    <property type="term" value="P:protein folding"/>
    <property type="evidence" value="ECO:0007669"/>
    <property type="project" value="InterPro"/>
</dbReference>
<name>A0A4Y7XB00_9GAMM</name>
<reference evidence="7 8" key="1">
    <citation type="submission" date="2019-03" db="EMBL/GenBank/DDBJ databases">
        <title>Alkanindiges illinoisensis: a potential pathogenic isolated from ascites of a gastric cancer patient with abdominal metastasis.</title>
        <authorList>
            <person name="Hu X."/>
            <person name="Yang B."/>
            <person name="Yan X."/>
            <person name="Lin L."/>
            <person name="Zhao H."/>
            <person name="Zhou F."/>
            <person name="Su B."/>
            <person name="Chen J."/>
            <person name="Rui Y."/>
            <person name="Wang Q."/>
            <person name="Zheng L."/>
        </authorList>
    </citation>
    <scope>NUCLEOTIDE SEQUENCE [LARGE SCALE GENOMIC DNA]</scope>
    <source>
        <strain evidence="7 8">NFYY 23406</strain>
    </source>
</reference>